<gene>
    <name evidence="2" type="ORF">Ctob_011760</name>
</gene>
<feature type="region of interest" description="Disordered" evidence="1">
    <location>
        <begin position="95"/>
        <end position="123"/>
    </location>
</feature>
<proteinExistence type="predicted"/>
<comment type="caution">
    <text evidence="2">The sequence shown here is derived from an EMBL/GenBank/DDBJ whole genome shotgun (WGS) entry which is preliminary data.</text>
</comment>
<dbReference type="AlphaFoldDB" id="A0A0M0LS79"/>
<protein>
    <submittedName>
        <fullName evidence="2">Uncharacterized protein</fullName>
    </submittedName>
</protein>
<evidence type="ECO:0000256" key="1">
    <source>
        <dbReference type="SAM" id="MobiDB-lite"/>
    </source>
</evidence>
<dbReference type="Proteomes" id="UP000037460">
    <property type="component" value="Unassembled WGS sequence"/>
</dbReference>
<keyword evidence="3" id="KW-1185">Reference proteome</keyword>
<sequence length="123" mass="13171">MHVQTGGARAVRFEGNVEPHKLTEFVLLRDSDGSLRLERLSQNVKNLKVVRDAAKATAPELTPEAVAQLKARAARGARVTQAPRVTPAKRAAAVAVEAAPEQSSDDDNVDTAQLFGDEDEVVS</sequence>
<evidence type="ECO:0000313" key="2">
    <source>
        <dbReference type="EMBL" id="KOO53583.1"/>
    </source>
</evidence>
<dbReference type="EMBL" id="JWZX01000168">
    <property type="protein sequence ID" value="KOO53583.1"/>
    <property type="molecule type" value="Genomic_DNA"/>
</dbReference>
<reference evidence="3" key="1">
    <citation type="journal article" date="2015" name="PLoS Genet.">
        <title>Genome Sequence and Transcriptome Analyses of Chrysochromulina tobin: Metabolic Tools for Enhanced Algal Fitness in the Prominent Order Prymnesiales (Haptophyceae).</title>
        <authorList>
            <person name="Hovde B.T."/>
            <person name="Deodato C.R."/>
            <person name="Hunsperger H.M."/>
            <person name="Ryken S.A."/>
            <person name="Yost W."/>
            <person name="Jha R.K."/>
            <person name="Patterson J."/>
            <person name="Monnat R.J. Jr."/>
            <person name="Barlow S.B."/>
            <person name="Starkenburg S.R."/>
            <person name="Cattolico R.A."/>
        </authorList>
    </citation>
    <scope>NUCLEOTIDE SEQUENCE</scope>
    <source>
        <strain evidence="3">CCMP291</strain>
    </source>
</reference>
<organism evidence="2 3">
    <name type="scientific">Chrysochromulina tobinii</name>
    <dbReference type="NCBI Taxonomy" id="1460289"/>
    <lineage>
        <taxon>Eukaryota</taxon>
        <taxon>Haptista</taxon>
        <taxon>Haptophyta</taxon>
        <taxon>Prymnesiophyceae</taxon>
        <taxon>Prymnesiales</taxon>
        <taxon>Chrysochromulinaceae</taxon>
        <taxon>Chrysochromulina</taxon>
    </lineage>
</organism>
<accession>A0A0M0LS79</accession>
<evidence type="ECO:0000313" key="3">
    <source>
        <dbReference type="Proteomes" id="UP000037460"/>
    </source>
</evidence>
<name>A0A0M0LS79_9EUKA</name>